<name>A0A7G9R3I9_9MICO</name>
<dbReference type="KEGG" id="pei:H9L10_03650"/>
<keyword evidence="2" id="KW-1185">Reference proteome</keyword>
<sequence>MTREYRVLIDALRKADAGETWTVDSWRTEADAAQLTSAERGAAHEHAVCDGYLVPLGTRLDGRFHTLTIPTTHPAGKGRRVIIYARTGHPLPEQKMHLPARERTECAGQGDLLEVIGT</sequence>
<gene>
    <name evidence="1" type="ORF">H9L10_03650</name>
</gene>
<protein>
    <submittedName>
        <fullName evidence="1">Uncharacterized protein</fullName>
    </submittedName>
</protein>
<dbReference type="Proteomes" id="UP000515976">
    <property type="component" value="Chromosome"/>
</dbReference>
<accession>A0A7G9R3I9</accession>
<organism evidence="1 2">
    <name type="scientific">Phycicoccus endophyticus</name>
    <dbReference type="NCBI Taxonomy" id="1690220"/>
    <lineage>
        <taxon>Bacteria</taxon>
        <taxon>Bacillati</taxon>
        <taxon>Actinomycetota</taxon>
        <taxon>Actinomycetes</taxon>
        <taxon>Micrococcales</taxon>
        <taxon>Intrasporangiaceae</taxon>
        <taxon>Phycicoccus</taxon>
    </lineage>
</organism>
<dbReference type="RefSeq" id="WP_166102380.1">
    <property type="nucleotide sequence ID" value="NZ_BMMY01000002.1"/>
</dbReference>
<reference evidence="1 2" key="1">
    <citation type="submission" date="2020-08" db="EMBL/GenBank/DDBJ databases">
        <title>Genome sequence of Phycicoccus endophyticus JCM 31784T.</title>
        <authorList>
            <person name="Hyun D.-W."/>
            <person name="Bae J.-W."/>
        </authorList>
    </citation>
    <scope>NUCLEOTIDE SEQUENCE [LARGE SCALE GENOMIC DNA]</scope>
    <source>
        <strain evidence="1 2">JCM 31784</strain>
    </source>
</reference>
<dbReference type="EMBL" id="CP060712">
    <property type="protein sequence ID" value="QNN50164.1"/>
    <property type="molecule type" value="Genomic_DNA"/>
</dbReference>
<evidence type="ECO:0000313" key="1">
    <source>
        <dbReference type="EMBL" id="QNN50164.1"/>
    </source>
</evidence>
<dbReference type="AlphaFoldDB" id="A0A7G9R3I9"/>
<proteinExistence type="predicted"/>
<evidence type="ECO:0000313" key="2">
    <source>
        <dbReference type="Proteomes" id="UP000515976"/>
    </source>
</evidence>